<dbReference type="EMBL" id="LUGH01000195">
    <property type="protein sequence ID" value="OBZ87820.1"/>
    <property type="molecule type" value="Genomic_DNA"/>
</dbReference>
<organism evidence="3 4">
    <name type="scientific">Choanephora cucurbitarum</name>
    <dbReference type="NCBI Taxonomy" id="101091"/>
    <lineage>
        <taxon>Eukaryota</taxon>
        <taxon>Fungi</taxon>
        <taxon>Fungi incertae sedis</taxon>
        <taxon>Mucoromycota</taxon>
        <taxon>Mucoromycotina</taxon>
        <taxon>Mucoromycetes</taxon>
        <taxon>Mucorales</taxon>
        <taxon>Mucorineae</taxon>
        <taxon>Choanephoraceae</taxon>
        <taxon>Choanephoroideae</taxon>
        <taxon>Choanephora</taxon>
    </lineage>
</organism>
<evidence type="ECO:0000256" key="1">
    <source>
        <dbReference type="SAM" id="MobiDB-lite"/>
    </source>
</evidence>
<gene>
    <name evidence="3" type="ORF">A0J61_04130</name>
</gene>
<feature type="compositionally biased region" description="Low complexity" evidence="1">
    <location>
        <begin position="85"/>
        <end position="94"/>
    </location>
</feature>
<keyword evidence="2" id="KW-0732">Signal</keyword>
<feature type="region of interest" description="Disordered" evidence="1">
    <location>
        <begin position="72"/>
        <end position="94"/>
    </location>
</feature>
<proteinExistence type="predicted"/>
<evidence type="ECO:0000313" key="3">
    <source>
        <dbReference type="EMBL" id="OBZ87820.1"/>
    </source>
</evidence>
<dbReference type="OrthoDB" id="2294143at2759"/>
<protein>
    <submittedName>
        <fullName evidence="3">Uncharacterized protein</fullName>
    </submittedName>
</protein>
<name>A0A1C7NFS3_9FUNG</name>
<feature type="signal peptide" evidence="2">
    <location>
        <begin position="1"/>
        <end position="18"/>
    </location>
</feature>
<feature type="chain" id="PRO_5008889669" evidence="2">
    <location>
        <begin position="19"/>
        <end position="268"/>
    </location>
</feature>
<keyword evidence="4" id="KW-1185">Reference proteome</keyword>
<accession>A0A1C7NFS3</accession>
<comment type="caution">
    <text evidence="3">The sequence shown here is derived from an EMBL/GenBank/DDBJ whole genome shotgun (WGS) entry which is preliminary data.</text>
</comment>
<dbReference type="AlphaFoldDB" id="A0A1C7NFS3"/>
<dbReference type="InParanoid" id="A0A1C7NFS3"/>
<evidence type="ECO:0000256" key="2">
    <source>
        <dbReference type="SAM" id="SignalP"/>
    </source>
</evidence>
<dbReference type="Proteomes" id="UP000093000">
    <property type="component" value="Unassembled WGS sequence"/>
</dbReference>
<evidence type="ECO:0000313" key="4">
    <source>
        <dbReference type="Proteomes" id="UP000093000"/>
    </source>
</evidence>
<reference evidence="3 4" key="1">
    <citation type="submission" date="2016-03" db="EMBL/GenBank/DDBJ databases">
        <title>Choanephora cucurbitarum.</title>
        <authorList>
            <person name="Min B."/>
            <person name="Park H."/>
            <person name="Park J.-H."/>
            <person name="Shin H.-D."/>
            <person name="Choi I.-G."/>
        </authorList>
    </citation>
    <scope>NUCLEOTIDE SEQUENCE [LARGE SCALE GENOMIC DNA]</scope>
    <source>
        <strain evidence="3 4">KUS-F28377</strain>
    </source>
</reference>
<feature type="compositionally biased region" description="Basic and acidic residues" evidence="1">
    <location>
        <begin position="72"/>
        <end position="84"/>
    </location>
</feature>
<feature type="region of interest" description="Disordered" evidence="1">
    <location>
        <begin position="28"/>
        <end position="57"/>
    </location>
</feature>
<sequence>MKVPFCIFTIFTIGLVRAATYGRYDENHSSLNEKDYSQNERNHHTKSNTDYDNDHDTNSIYSDSKDTFYDEEYGRSSDAKKEKSTTNTTASSTNQLPPPLLFEWKYAYNPPRVNPFYCTGFYIDHPKYPGLSFAADSIQEIKWRINETELPVWKPNIIWRIRVINSTQHNESVVGANMTLYTGEDMTGSALFPLNVTSPSGFYHYRIMVNYFGQPVHCVYESVPFFVSHDPSEEPVYPGPPIWEGYNSFYYSQDPKYGMAYHNPAVVA</sequence>